<sequence length="271" mass="31902">MYEDCFLAYLDILGFKDKIKETEINLKELKTLIEALKINTKFTQSGGKKTTASGTLEIRSFFFSDSFLFMMKANKENLPHLFLIIRYLQDRLWEYKLCLRGAMVKGKMYWPNIRENIILGPAMIKAYKLESEVAIYPRIIVSEDLYRYIKDKKISAYPVSEEGELKEFIKKDKDGVYFFDILNPNILRKKGEKIITINERENMIDNDTKYGKSFSITWNSSEVSNYENIITTVKEIVKNSKGNQNPVVKQKYSWLSYYLEEVQEREKEGKK</sequence>
<name>A0A179D1P1_9BACT</name>
<evidence type="ECO:0000256" key="1">
    <source>
        <dbReference type="SAM" id="Coils"/>
    </source>
</evidence>
<dbReference type="Proteomes" id="UP000078390">
    <property type="component" value="Unassembled WGS sequence"/>
</dbReference>
<dbReference type="AlphaFoldDB" id="A0A179D1P1"/>
<evidence type="ECO:0000313" key="3">
    <source>
        <dbReference type="Proteomes" id="UP000078390"/>
    </source>
</evidence>
<comment type="caution">
    <text evidence="2">The sequence shown here is derived from an EMBL/GenBank/DDBJ whole genome shotgun (WGS) entry which is preliminary data.</text>
</comment>
<evidence type="ECO:0000313" key="2">
    <source>
        <dbReference type="EMBL" id="OAQ19970.1"/>
    </source>
</evidence>
<keyword evidence="1" id="KW-0175">Coiled coil</keyword>
<dbReference type="STRING" id="999894.TDIS_1969"/>
<feature type="coiled-coil region" evidence="1">
    <location>
        <begin position="12"/>
        <end position="39"/>
    </location>
</feature>
<accession>A0A179D1P1</accession>
<protein>
    <submittedName>
        <fullName evidence="2">Uncharacterized protein</fullName>
    </submittedName>
</protein>
<reference evidence="2 3" key="1">
    <citation type="submission" date="2016-04" db="EMBL/GenBank/DDBJ databases">
        <title>Genome analysis of Thermosulfurimonas dismutans, the first thermophilic sulfur-disproportionating bacterium of the phylum Thermodesulfobacteria.</title>
        <authorList>
            <person name="Mardanov A.V."/>
            <person name="Beletsky A.V."/>
            <person name="Kadnikov V.V."/>
            <person name="Slobodkin A.I."/>
            <person name="Ravin N.V."/>
        </authorList>
    </citation>
    <scope>NUCLEOTIDE SEQUENCE [LARGE SCALE GENOMIC DNA]</scope>
    <source>
        <strain evidence="2 3">S95</strain>
    </source>
</reference>
<organism evidence="2 3">
    <name type="scientific">Thermosulfurimonas dismutans</name>
    <dbReference type="NCBI Taxonomy" id="999894"/>
    <lineage>
        <taxon>Bacteria</taxon>
        <taxon>Pseudomonadati</taxon>
        <taxon>Thermodesulfobacteriota</taxon>
        <taxon>Thermodesulfobacteria</taxon>
        <taxon>Thermodesulfobacteriales</taxon>
        <taxon>Thermodesulfobacteriaceae</taxon>
        <taxon>Thermosulfurimonas</taxon>
    </lineage>
</organism>
<dbReference type="EMBL" id="LWLG01000019">
    <property type="protein sequence ID" value="OAQ19970.1"/>
    <property type="molecule type" value="Genomic_DNA"/>
</dbReference>
<proteinExistence type="predicted"/>
<dbReference type="OrthoDB" id="8235971at2"/>
<dbReference type="RefSeq" id="WP_068671705.1">
    <property type="nucleotide sequence ID" value="NZ_LWLG01000019.1"/>
</dbReference>
<gene>
    <name evidence="2" type="ORF">TDIS_1969</name>
</gene>
<keyword evidence="3" id="KW-1185">Reference proteome</keyword>